<dbReference type="CDD" id="cd06548">
    <property type="entry name" value="GH18_chitinase"/>
    <property type="match status" value="1"/>
</dbReference>
<dbReference type="GO" id="GO:0016787">
    <property type="term" value="F:hydrolase activity"/>
    <property type="evidence" value="ECO:0007669"/>
    <property type="project" value="UniProtKB-KW"/>
</dbReference>
<evidence type="ECO:0000256" key="1">
    <source>
        <dbReference type="ARBA" id="ARBA00000822"/>
    </source>
</evidence>
<keyword evidence="8" id="KW-0732">Signal</keyword>
<evidence type="ECO:0000313" key="11">
    <source>
        <dbReference type="Proteomes" id="UP001589890"/>
    </source>
</evidence>
<dbReference type="PANTHER" id="PTHR11177:SF317">
    <property type="entry name" value="CHITINASE 12-RELATED"/>
    <property type="match status" value="1"/>
</dbReference>
<feature type="signal peptide" evidence="8">
    <location>
        <begin position="1"/>
        <end position="28"/>
    </location>
</feature>
<dbReference type="Proteomes" id="UP001589890">
    <property type="component" value="Unassembled WGS sequence"/>
</dbReference>
<dbReference type="PROSITE" id="PS01095">
    <property type="entry name" value="GH18_1"/>
    <property type="match status" value="1"/>
</dbReference>
<sequence>MSLKKFGLPVIVASAVMIPLGVTAPAEAAVEHSSKRVVGYYTQWSGYDRNFLVNDLVKNGTAAKLTHINYAFGFLDETGKCVSSDAWADYQRPFTAEQSVSGKADEAGQALAGNLNQLKQLKAKYPRLRVNISLGGWTGSKYFSNAALTKESRAAHVKSCLDMWLKGNLPGSPAGAAKGVFDGVDLDWEWPASEGAPGNVVRPEDKQNFTALVLEYRKQLNRLSWHTHRRYDLTAFLPADPVQIDRGFEVRKVFSALTFATTQGYDYHGAWDPVTNQQSAIDGPAGDPSTAEFSSQVTIDAYLKRGAPRSKLVMGVPFYSRGWTGVGSTNNGLFQPATGGAAPATYEAGYEDYRLLKAQLSKFQVFRDNKAGFAWLYDGTTFWTWDDPIEMKRKARYISDRHLGGAMIWSLDGDTSDGELITALHKHLH</sequence>
<dbReference type="SUPFAM" id="SSF51445">
    <property type="entry name" value="(Trans)glycosidases"/>
    <property type="match status" value="1"/>
</dbReference>
<keyword evidence="5 6" id="KW-0326">Glycosidase</keyword>
<dbReference type="InterPro" id="IPR017853">
    <property type="entry name" value="GH"/>
</dbReference>
<dbReference type="InterPro" id="IPR001223">
    <property type="entry name" value="Glyco_hydro18_cat"/>
</dbReference>
<dbReference type="EMBL" id="JBHLTC010000006">
    <property type="protein sequence ID" value="MFC0623778.1"/>
    <property type="molecule type" value="Genomic_DNA"/>
</dbReference>
<dbReference type="Pfam" id="PF00704">
    <property type="entry name" value="Glyco_hydro_18"/>
    <property type="match status" value="1"/>
</dbReference>
<proteinExistence type="inferred from homology"/>
<keyword evidence="4" id="KW-0146">Chitin degradation</keyword>
<dbReference type="RefSeq" id="WP_380044478.1">
    <property type="nucleotide sequence ID" value="NZ_JBHLTC010000006.1"/>
</dbReference>
<name>A0ABV6QHU3_9ACTN</name>
<evidence type="ECO:0000256" key="3">
    <source>
        <dbReference type="ARBA" id="ARBA00022801"/>
    </source>
</evidence>
<evidence type="ECO:0000256" key="4">
    <source>
        <dbReference type="ARBA" id="ARBA00023024"/>
    </source>
</evidence>
<protein>
    <recommendedName>
        <fullName evidence="2">chitinase</fullName>
        <ecNumber evidence="2">3.2.1.14</ecNumber>
    </recommendedName>
</protein>
<comment type="catalytic activity">
    <reaction evidence="1">
        <text>Random endo-hydrolysis of N-acetyl-beta-D-glucosaminide (1-&gt;4)-beta-linkages in chitin and chitodextrins.</text>
        <dbReference type="EC" id="3.2.1.14"/>
    </reaction>
</comment>
<gene>
    <name evidence="10" type="ORF">ACFFGN_06875</name>
</gene>
<organism evidence="10 11">
    <name type="scientific">Kribbella deserti</name>
    <dbReference type="NCBI Taxonomy" id="1926257"/>
    <lineage>
        <taxon>Bacteria</taxon>
        <taxon>Bacillati</taxon>
        <taxon>Actinomycetota</taxon>
        <taxon>Actinomycetes</taxon>
        <taxon>Propionibacteriales</taxon>
        <taxon>Kribbellaceae</taxon>
        <taxon>Kribbella</taxon>
    </lineage>
</organism>
<evidence type="ECO:0000259" key="9">
    <source>
        <dbReference type="PROSITE" id="PS51910"/>
    </source>
</evidence>
<comment type="caution">
    <text evidence="10">The sequence shown here is derived from an EMBL/GenBank/DDBJ whole genome shotgun (WGS) entry which is preliminary data.</text>
</comment>
<keyword evidence="4" id="KW-0624">Polysaccharide degradation</keyword>
<evidence type="ECO:0000256" key="8">
    <source>
        <dbReference type="SAM" id="SignalP"/>
    </source>
</evidence>
<evidence type="ECO:0000256" key="6">
    <source>
        <dbReference type="RuleBase" id="RU000489"/>
    </source>
</evidence>
<feature type="chain" id="PRO_5047066633" description="chitinase" evidence="8">
    <location>
        <begin position="29"/>
        <end position="429"/>
    </location>
</feature>
<accession>A0ABV6QHU3</accession>
<dbReference type="InterPro" id="IPR001579">
    <property type="entry name" value="Glyco_hydro_18_chit_AS"/>
</dbReference>
<keyword evidence="3 6" id="KW-0378">Hydrolase</keyword>
<evidence type="ECO:0000313" key="10">
    <source>
        <dbReference type="EMBL" id="MFC0623778.1"/>
    </source>
</evidence>
<evidence type="ECO:0000256" key="2">
    <source>
        <dbReference type="ARBA" id="ARBA00012729"/>
    </source>
</evidence>
<dbReference type="InterPro" id="IPR050314">
    <property type="entry name" value="Glycosyl_Hydrlase_18"/>
</dbReference>
<comment type="similarity">
    <text evidence="7">Belongs to the glycosyl hydrolase 18 family.</text>
</comment>
<reference evidence="10 11" key="1">
    <citation type="submission" date="2024-09" db="EMBL/GenBank/DDBJ databases">
        <authorList>
            <person name="Sun Q."/>
            <person name="Mori K."/>
        </authorList>
    </citation>
    <scope>NUCLEOTIDE SEQUENCE [LARGE SCALE GENOMIC DNA]</scope>
    <source>
        <strain evidence="10 11">CGMCC 1.15906</strain>
    </source>
</reference>
<dbReference type="EC" id="3.2.1.14" evidence="2"/>
<dbReference type="Gene3D" id="3.10.50.10">
    <property type="match status" value="1"/>
</dbReference>
<keyword evidence="4" id="KW-0119">Carbohydrate metabolism</keyword>
<dbReference type="InterPro" id="IPR029070">
    <property type="entry name" value="Chitinase_insertion_sf"/>
</dbReference>
<evidence type="ECO:0000256" key="5">
    <source>
        <dbReference type="ARBA" id="ARBA00023295"/>
    </source>
</evidence>
<feature type="domain" description="GH18" evidence="9">
    <location>
        <begin position="35"/>
        <end position="429"/>
    </location>
</feature>
<dbReference type="InterPro" id="IPR011583">
    <property type="entry name" value="Chitinase_II/V-like_cat"/>
</dbReference>
<evidence type="ECO:0000256" key="7">
    <source>
        <dbReference type="RuleBase" id="RU004453"/>
    </source>
</evidence>
<dbReference type="SUPFAM" id="SSF54556">
    <property type="entry name" value="Chitinase insertion domain"/>
    <property type="match status" value="1"/>
</dbReference>
<dbReference type="PROSITE" id="PS51910">
    <property type="entry name" value="GH18_2"/>
    <property type="match status" value="1"/>
</dbReference>
<dbReference type="Gene3D" id="3.20.20.80">
    <property type="entry name" value="Glycosidases"/>
    <property type="match status" value="1"/>
</dbReference>
<dbReference type="PANTHER" id="PTHR11177">
    <property type="entry name" value="CHITINASE"/>
    <property type="match status" value="1"/>
</dbReference>
<keyword evidence="11" id="KW-1185">Reference proteome</keyword>
<dbReference type="SMART" id="SM00636">
    <property type="entry name" value="Glyco_18"/>
    <property type="match status" value="1"/>
</dbReference>